<proteinExistence type="predicted"/>
<gene>
    <name evidence="1" type="ORF">EFP84_17235</name>
</gene>
<reference evidence="1 2" key="1">
    <citation type="submission" date="2018-11" db="EMBL/GenBank/DDBJ databases">
        <title>Complete genome sequence of Leptospira kmetyi isolate LS 001/16 from soil sample associated with a leptospirosis patient in Kelantan.</title>
        <authorList>
            <person name="Muhammad Yusoff F."/>
            <person name="Muhammad Yusoff S."/>
            <person name="Ahmad M.N."/>
            <person name="Yusof N.Y."/>
            <person name="Aziah I."/>
        </authorList>
    </citation>
    <scope>NUCLEOTIDE SEQUENCE [LARGE SCALE GENOMIC DNA]</scope>
    <source>
        <strain evidence="1 2">LS 001/16</strain>
    </source>
</reference>
<protein>
    <submittedName>
        <fullName evidence="1">Uncharacterized protein</fullName>
    </submittedName>
</protein>
<evidence type="ECO:0000313" key="1">
    <source>
        <dbReference type="EMBL" id="AYV57078.1"/>
    </source>
</evidence>
<organism evidence="1 2">
    <name type="scientific">Leptospira kmetyi</name>
    <dbReference type="NCBI Taxonomy" id="408139"/>
    <lineage>
        <taxon>Bacteria</taxon>
        <taxon>Pseudomonadati</taxon>
        <taxon>Spirochaetota</taxon>
        <taxon>Spirochaetia</taxon>
        <taxon>Leptospirales</taxon>
        <taxon>Leptospiraceae</taxon>
        <taxon>Leptospira</taxon>
    </lineage>
</organism>
<accession>A0A5F1XZV6</accession>
<dbReference type="KEGG" id="lkm:EFP84_17235"/>
<dbReference type="AlphaFoldDB" id="A0A5F1XZV6"/>
<dbReference type="EMBL" id="CP033614">
    <property type="protein sequence ID" value="AYV57078.1"/>
    <property type="molecule type" value="Genomic_DNA"/>
</dbReference>
<evidence type="ECO:0000313" key="2">
    <source>
        <dbReference type="Proteomes" id="UP000276407"/>
    </source>
</evidence>
<dbReference type="Proteomes" id="UP000276407">
    <property type="component" value="Chromosome 1"/>
</dbReference>
<name>A0A5F1XZV6_9LEPT</name>
<sequence>MKVRNGLQTQRSELRPWSDRILPRFSPSKKRKLSLFSFSGLIPIQIAWNPKTSNQPGICKTGR</sequence>